<feature type="transmembrane region" description="Helical" evidence="1">
    <location>
        <begin position="252"/>
        <end position="274"/>
    </location>
</feature>
<dbReference type="Proteomes" id="UP000438182">
    <property type="component" value="Unassembled WGS sequence"/>
</dbReference>
<feature type="transmembrane region" description="Helical" evidence="1">
    <location>
        <begin position="200"/>
        <end position="222"/>
    </location>
</feature>
<sequence>MGRRGWSAWLLGVASLVLTGWLQAHLAIAAIHDDGTTLRNALAVVDDSAMRSAFGGVLSSAVAGAGDAPEVQTAIGAIETAPALSGPVADALAATVLDARDQVFAQFERPAGTPATAISVPLGPLLGALGIPVTPETLAAAGLAADADPAALSYPLIDAATVDVLQQRYGWLAFLDAWGLLIAGVAAAAGVAISAKPLRTAAIALVLAGIVCLMAPILFGLLHDWIAGGGIGAWSLLAGPLLDSAVGELTPWLLPIGIVAAVLGAGLLALLIVLSIRDRSGELDVPDELTI</sequence>
<gene>
    <name evidence="2" type="ORF">GB864_16455</name>
</gene>
<feature type="transmembrane region" description="Helical" evidence="1">
    <location>
        <begin position="169"/>
        <end position="193"/>
    </location>
</feature>
<organism evidence="2 3">
    <name type="scientific">Agromyces seonyuensis</name>
    <dbReference type="NCBI Taxonomy" id="2662446"/>
    <lineage>
        <taxon>Bacteria</taxon>
        <taxon>Bacillati</taxon>
        <taxon>Actinomycetota</taxon>
        <taxon>Actinomycetes</taxon>
        <taxon>Micrococcales</taxon>
        <taxon>Microbacteriaceae</taxon>
        <taxon>Agromyces</taxon>
    </lineage>
</organism>
<keyword evidence="3" id="KW-1185">Reference proteome</keyword>
<proteinExistence type="predicted"/>
<keyword evidence="1" id="KW-1133">Transmembrane helix</keyword>
<evidence type="ECO:0000313" key="2">
    <source>
        <dbReference type="EMBL" id="MWC00137.1"/>
    </source>
</evidence>
<dbReference type="RefSeq" id="WP_160426782.1">
    <property type="nucleotide sequence ID" value="NZ_WSTA01000104.1"/>
</dbReference>
<comment type="caution">
    <text evidence="2">The sequence shown here is derived from an EMBL/GenBank/DDBJ whole genome shotgun (WGS) entry which is preliminary data.</text>
</comment>
<accession>A0A6I4P0R5</accession>
<dbReference type="EMBL" id="WSTA01000104">
    <property type="protein sequence ID" value="MWC00137.1"/>
    <property type="molecule type" value="Genomic_DNA"/>
</dbReference>
<evidence type="ECO:0000256" key="1">
    <source>
        <dbReference type="SAM" id="Phobius"/>
    </source>
</evidence>
<name>A0A6I4P0R5_9MICO</name>
<keyword evidence="1" id="KW-0472">Membrane</keyword>
<reference evidence="2 3" key="1">
    <citation type="submission" date="2019-12" db="EMBL/GenBank/DDBJ databases">
        <authorList>
            <person name="Kim Y.S."/>
        </authorList>
    </citation>
    <scope>NUCLEOTIDE SEQUENCE [LARGE SCALE GENOMIC DNA]</scope>
    <source>
        <strain evidence="2 3">MMS17-SY077</strain>
    </source>
</reference>
<dbReference type="AlphaFoldDB" id="A0A6I4P0R5"/>
<keyword evidence="1" id="KW-0812">Transmembrane</keyword>
<evidence type="ECO:0000313" key="3">
    <source>
        <dbReference type="Proteomes" id="UP000438182"/>
    </source>
</evidence>
<protein>
    <submittedName>
        <fullName evidence="2">Uncharacterized protein</fullName>
    </submittedName>
</protein>